<evidence type="ECO:0000313" key="3">
    <source>
        <dbReference type="Proteomes" id="UP000183090"/>
    </source>
</evidence>
<dbReference type="RefSeq" id="WP_052749826.1">
    <property type="nucleotide sequence ID" value="NZ_CP011366.1"/>
</dbReference>
<sequence length="315" mass="34789">MDKIIGVIIVLLLLAGGLYFFISSSDSGEDSTSETAGVEENDSTDSEAEDPTEEETTEEVTEQQEEESSEESTEETSGEGEGENENADQESAAEESTTEASTEEPTEENGATDDESSADTNDYTAAEQCIMSQLTECDGVSTSAQFQAYKDLVADGTLPQAPGSGCLPCAVKYSFEKKYGESRDIEAQPSEEPAEDESYTGSPESLVSTYLFSLPEYYNGANDRTLDYLLPDSNTYNKLTANKASGDFRDHMTYSTYIETVEQMSETRYSVYAYREYSHENSGGVYEAYVRYNVVQQNGQYYIEDYNEIQNVPVQ</sequence>
<feature type="region of interest" description="Disordered" evidence="1">
    <location>
        <begin position="25"/>
        <end position="120"/>
    </location>
</feature>
<feature type="region of interest" description="Disordered" evidence="1">
    <location>
        <begin position="182"/>
        <end position="202"/>
    </location>
</feature>
<reference evidence="2 3" key="1">
    <citation type="submission" date="2016-10" db="EMBL/GenBank/DDBJ databases">
        <authorList>
            <person name="Varghese N."/>
            <person name="Submissions S."/>
        </authorList>
    </citation>
    <scope>NUCLEOTIDE SEQUENCE [LARGE SCALE GENOMIC DNA]</scope>
    <source>
        <strain evidence="2 3">CGMCC 1.6501</strain>
    </source>
</reference>
<feature type="compositionally biased region" description="Acidic residues" evidence="1">
    <location>
        <begin position="27"/>
        <end position="117"/>
    </location>
</feature>
<dbReference type="Proteomes" id="UP000183090">
    <property type="component" value="Unassembled WGS sequence"/>
</dbReference>
<accession>A0AA94HBA9</accession>
<proteinExistence type="predicted"/>
<comment type="caution">
    <text evidence="2">The sequence shown here is derived from an EMBL/GenBank/DDBJ whole genome shotgun (WGS) entry which is preliminary data.</text>
</comment>
<organism evidence="2 3">
    <name type="scientific">Salinicoccus halodurans</name>
    <dbReference type="NCBI Taxonomy" id="407035"/>
    <lineage>
        <taxon>Bacteria</taxon>
        <taxon>Bacillati</taxon>
        <taxon>Bacillota</taxon>
        <taxon>Bacilli</taxon>
        <taxon>Bacillales</taxon>
        <taxon>Staphylococcaceae</taxon>
        <taxon>Salinicoccus</taxon>
    </lineage>
</organism>
<gene>
    <name evidence="2" type="ORF">SAMN05216235_0017</name>
</gene>
<evidence type="ECO:0000313" key="2">
    <source>
        <dbReference type="EMBL" id="SFK50465.1"/>
    </source>
</evidence>
<dbReference type="EMBL" id="FOTB01000001">
    <property type="protein sequence ID" value="SFK50465.1"/>
    <property type="molecule type" value="Genomic_DNA"/>
</dbReference>
<protein>
    <submittedName>
        <fullName evidence="2">Uncharacterized protein</fullName>
    </submittedName>
</protein>
<name>A0AA94HBA9_9STAP</name>
<evidence type="ECO:0000256" key="1">
    <source>
        <dbReference type="SAM" id="MobiDB-lite"/>
    </source>
</evidence>
<dbReference type="AlphaFoldDB" id="A0AA94HBA9"/>